<dbReference type="SUPFAM" id="SSF69318">
    <property type="entry name" value="Integrin alpha N-terminal domain"/>
    <property type="match status" value="2"/>
</dbReference>
<dbReference type="Pfam" id="PF03534">
    <property type="entry name" value="SpvB"/>
    <property type="match status" value="1"/>
</dbReference>
<keyword evidence="4" id="KW-0843">Virulence</keyword>
<keyword evidence="2" id="KW-0964">Secreted</keyword>
<name>A0A1U9ZY99_9ACTN</name>
<dbReference type="GO" id="GO:0005576">
    <property type="term" value="C:extracellular region"/>
    <property type="evidence" value="ECO:0007669"/>
    <property type="project" value="UniProtKB-SubCell"/>
</dbReference>
<dbReference type="EMBL" id="CP017717">
    <property type="protein sequence ID" value="AQZ62936.1"/>
    <property type="molecule type" value="Genomic_DNA"/>
</dbReference>
<sequence>MLSSLVLVSADRQEPVAAEVPLGGLVDSAPNFGWTRGEFSVSHDGAARYSMPLWVPAGRGAVTPRLSLSYSSRAGNGLLGVGWSIGGLSAISWCGRTIAQDGYTDGGHFDGADSLCFGGDRLVPISPQWSPQREYRTERESFARIIAYETQDNVPNSFKVFTKDGKILTFGGGTNARVQPYQLVGSANMAEPSLTRAPGAPRATTAWALDRIEDRNGNAAVIEYTRTEGDATGLWWMELRPKRIHYAPNRTVEFFYDHDRPDEIDGFVGGTHTRTAARMSRIEMWGGPQDGAAELLRQYKLRYQSNSITRRSLLSSVTECDRDQKCKVPLPFEYSLGSYSFETIDVDDDVAVGNAPSVSVVDVNGDGRNDLLLDHNGRKELRISRRSATGDGFAAPKPSGLPLARQMQMLDIDADGRTEVLAEVSDGLGYRYQLFRSTYKAATGWSFEAVPGNLGQWRPSTSSSQPVYLADLDGNGLPDFIETAYRPSPRWSYRLNTGALGVTRFTPEVEPTIGRNLAAIGNYAVDTDGDGRTELISSRQFSGAPGWVSWGRRASGDLTASGDVQVRLLNLRGLPTSTHFGDVNGDGLVDSVLPHQTDTNRRNELRVQLNSGNGFGSRFTTQSPPGYQEPQYPASLVDVGVRVVDFNGDGCDDVLVFHAGKPKPGDTWRGLQVYLWRDNAFVRAPLDLDIGSPLGAFWDNTQILDLNGDGALDLVNAGPDGQVRVFKRSGGMPDQLTAIGKVSSRGRTEISYTTLADRAVHTPGSRTVDSPATCSYPLACPISGGSVVASHSVTSNFGTGTAPTWDSYRHTYKAAQTDLHGRGWLGFAEHTVTRTTTGAGGAATVTEFDNTTFDPDIKTYPFAQLPKKETYTVRDMSAGTGREFRSTTINGYASRRRGNTTYTEPFSS</sequence>
<dbReference type="Gene3D" id="2.130.10.130">
    <property type="entry name" value="Integrin alpha, N-terminal"/>
    <property type="match status" value="1"/>
</dbReference>
<dbReference type="PANTHER" id="PTHR44103">
    <property type="entry name" value="PROPROTEIN CONVERTASE P"/>
    <property type="match status" value="1"/>
</dbReference>
<dbReference type="KEGG" id="noa:BKM31_17020"/>
<organism evidence="5 6">
    <name type="scientific">[Actinomadura] parvosata subsp. kistnae</name>
    <dbReference type="NCBI Taxonomy" id="1909395"/>
    <lineage>
        <taxon>Bacteria</taxon>
        <taxon>Bacillati</taxon>
        <taxon>Actinomycetota</taxon>
        <taxon>Actinomycetes</taxon>
        <taxon>Streptosporangiales</taxon>
        <taxon>Streptosporangiaceae</taxon>
        <taxon>Nonomuraea</taxon>
    </lineage>
</organism>
<dbReference type="PANTHER" id="PTHR44103:SF1">
    <property type="entry name" value="PROPROTEIN CONVERTASE P"/>
    <property type="match status" value="1"/>
</dbReference>
<keyword evidence="3" id="KW-0732">Signal</keyword>
<evidence type="ECO:0000256" key="1">
    <source>
        <dbReference type="ARBA" id="ARBA00004613"/>
    </source>
</evidence>
<evidence type="ECO:0000256" key="3">
    <source>
        <dbReference type="ARBA" id="ARBA00022729"/>
    </source>
</evidence>
<evidence type="ECO:0000256" key="2">
    <source>
        <dbReference type="ARBA" id="ARBA00022525"/>
    </source>
</evidence>
<dbReference type="AlphaFoldDB" id="A0A1U9ZY99"/>
<reference evidence="6" key="1">
    <citation type="journal article" date="2017" name="Med. Chem. Commun.">
        <title>Nonomuraea sp. ATCC 55076 harbours the largest actinomycete chromosome to date and the kistamicin biosynthetic gene cluster.</title>
        <authorList>
            <person name="Nazari B."/>
            <person name="Forneris C.C."/>
            <person name="Gibson M.I."/>
            <person name="Moon K."/>
            <person name="Schramma K.R."/>
            <person name="Seyedsayamdost M.R."/>
        </authorList>
    </citation>
    <scope>NUCLEOTIDE SEQUENCE [LARGE SCALE GENOMIC DNA]</scope>
    <source>
        <strain evidence="6">ATCC 55076</strain>
    </source>
</reference>
<dbReference type="InterPro" id="IPR003284">
    <property type="entry name" value="Sal_SpvB"/>
</dbReference>
<evidence type="ECO:0000313" key="5">
    <source>
        <dbReference type="EMBL" id="AQZ62936.1"/>
    </source>
</evidence>
<dbReference type="InterPro" id="IPR028994">
    <property type="entry name" value="Integrin_alpha_N"/>
</dbReference>
<dbReference type="Pfam" id="PF13517">
    <property type="entry name" value="FG-GAP_3"/>
    <property type="match status" value="1"/>
</dbReference>
<evidence type="ECO:0000313" key="6">
    <source>
        <dbReference type="Proteomes" id="UP000190797"/>
    </source>
</evidence>
<gene>
    <name evidence="5" type="ORF">BKM31_17020</name>
</gene>
<comment type="subcellular location">
    <subcellularLocation>
        <location evidence="1">Secreted</location>
    </subcellularLocation>
</comment>
<dbReference type="InterPro" id="IPR013517">
    <property type="entry name" value="FG-GAP"/>
</dbReference>
<dbReference type="GO" id="GO:0005737">
    <property type="term" value="C:cytoplasm"/>
    <property type="evidence" value="ECO:0007669"/>
    <property type="project" value="InterPro"/>
</dbReference>
<evidence type="ECO:0000256" key="4">
    <source>
        <dbReference type="ARBA" id="ARBA00023026"/>
    </source>
</evidence>
<keyword evidence="6" id="KW-1185">Reference proteome</keyword>
<accession>A0A1U9ZY99</accession>
<dbReference type="STRING" id="1909395.BKM31_17020"/>
<evidence type="ECO:0008006" key="7">
    <source>
        <dbReference type="Google" id="ProtNLM"/>
    </source>
</evidence>
<dbReference type="Proteomes" id="UP000190797">
    <property type="component" value="Chromosome"/>
</dbReference>
<protein>
    <recommendedName>
        <fullName evidence="7">Insecticide toxin TcdB middle/N-terminal domain-containing protein</fullName>
    </recommendedName>
</protein>
<proteinExistence type="predicted"/>